<dbReference type="PANTHER" id="PTHR10775:SF183">
    <property type="entry name" value="TRANSPOSON, EN_SPM-LIKE, TRANSPOSASE-ASSOCIATED DOMAIN PROTEIN-RELATED"/>
    <property type="match status" value="1"/>
</dbReference>
<reference evidence="1" key="1">
    <citation type="submission" date="2022-07" db="EMBL/GenBank/DDBJ databases">
        <authorList>
            <person name="Macas J."/>
            <person name="Novak P."/>
            <person name="Neumann P."/>
        </authorList>
    </citation>
    <scope>NUCLEOTIDE SEQUENCE</scope>
</reference>
<dbReference type="PANTHER" id="PTHR10775">
    <property type="entry name" value="OS08G0208400 PROTEIN"/>
    <property type="match status" value="1"/>
</dbReference>
<evidence type="ECO:0000313" key="2">
    <source>
        <dbReference type="Proteomes" id="UP001152484"/>
    </source>
</evidence>
<protein>
    <submittedName>
        <fullName evidence="1">Uncharacterized protein</fullName>
    </submittedName>
</protein>
<dbReference type="Pfam" id="PF02992">
    <property type="entry name" value="Transposase_21"/>
    <property type="match status" value="1"/>
</dbReference>
<dbReference type="Proteomes" id="UP001152484">
    <property type="component" value="Unassembled WGS sequence"/>
</dbReference>
<keyword evidence="2" id="KW-1185">Reference proteome</keyword>
<accession>A0A9P0ZI79</accession>
<dbReference type="EMBL" id="CAMAPE010000038">
    <property type="protein sequence ID" value="CAH9102091.1"/>
    <property type="molecule type" value="Genomic_DNA"/>
</dbReference>
<dbReference type="OrthoDB" id="1100107at2759"/>
<evidence type="ECO:0000313" key="1">
    <source>
        <dbReference type="EMBL" id="CAH9102091.1"/>
    </source>
</evidence>
<sequence>MLSGWSTHGLLGCLICMEKSCARWLKFNGKPSYFDCHHKFLPTNHRYRRGTKSFIKGRVVRDPPPPRLTGKQILNRVRRIPSAVQEPHKDPHGYCITHKWTKRSIFWELPYWKDLLIHHNLDVMHIEKNVFDNIFNTVMDFKAKTKDGLASRKDMTMWCDRPELSVALEHTSNVPKAVYQLTEAQKQSILEWLVSLKFPDDYCSSISRCVDIDKQTMTLSMKNHDAQVQRLLSIALKEMLPADVWDCITEISLLFQSICSTVLDAESLRRLEDCVPILMCNLEKNTASIIFRWNGTSYNTSSV</sequence>
<dbReference type="InterPro" id="IPR004242">
    <property type="entry name" value="Transposase_21"/>
</dbReference>
<comment type="caution">
    <text evidence="1">The sequence shown here is derived from an EMBL/GenBank/DDBJ whole genome shotgun (WGS) entry which is preliminary data.</text>
</comment>
<gene>
    <name evidence="1" type="ORF">CEURO_LOCUS15681</name>
</gene>
<organism evidence="1 2">
    <name type="scientific">Cuscuta europaea</name>
    <name type="common">European dodder</name>
    <dbReference type="NCBI Taxonomy" id="41803"/>
    <lineage>
        <taxon>Eukaryota</taxon>
        <taxon>Viridiplantae</taxon>
        <taxon>Streptophyta</taxon>
        <taxon>Embryophyta</taxon>
        <taxon>Tracheophyta</taxon>
        <taxon>Spermatophyta</taxon>
        <taxon>Magnoliopsida</taxon>
        <taxon>eudicotyledons</taxon>
        <taxon>Gunneridae</taxon>
        <taxon>Pentapetalae</taxon>
        <taxon>asterids</taxon>
        <taxon>lamiids</taxon>
        <taxon>Solanales</taxon>
        <taxon>Convolvulaceae</taxon>
        <taxon>Cuscuteae</taxon>
        <taxon>Cuscuta</taxon>
        <taxon>Cuscuta subgen. Cuscuta</taxon>
    </lineage>
</organism>
<dbReference type="AlphaFoldDB" id="A0A9P0ZI79"/>
<name>A0A9P0ZI79_CUSEU</name>
<proteinExistence type="predicted"/>